<evidence type="ECO:0000313" key="1">
    <source>
        <dbReference type="EMBL" id="WMV09533.1"/>
    </source>
</evidence>
<accession>A0AAF0T9W6</accession>
<organism evidence="1 2">
    <name type="scientific">Solanum verrucosum</name>
    <dbReference type="NCBI Taxonomy" id="315347"/>
    <lineage>
        <taxon>Eukaryota</taxon>
        <taxon>Viridiplantae</taxon>
        <taxon>Streptophyta</taxon>
        <taxon>Embryophyta</taxon>
        <taxon>Tracheophyta</taxon>
        <taxon>Spermatophyta</taxon>
        <taxon>Magnoliopsida</taxon>
        <taxon>eudicotyledons</taxon>
        <taxon>Gunneridae</taxon>
        <taxon>Pentapetalae</taxon>
        <taxon>asterids</taxon>
        <taxon>lamiids</taxon>
        <taxon>Solanales</taxon>
        <taxon>Solanaceae</taxon>
        <taxon>Solanoideae</taxon>
        <taxon>Solaneae</taxon>
        <taxon>Solanum</taxon>
    </lineage>
</organism>
<dbReference type="EMBL" id="CP133612">
    <property type="protein sequence ID" value="WMV09533.1"/>
    <property type="molecule type" value="Genomic_DNA"/>
</dbReference>
<sequence>MLEDCEEQSANSSCILQIPTHLCQRIFDHKCMSRVPKWWGLGCCRPFCCFTPSSFGLPQSEKPRHYGVHRAFPNRIRVSRTPGIYLAMEETTPKSLVYALCVLGLGRGNFGQFALTFPRNSSVKTKNKIKLHKGFKLARVPDWYTNYRWLGYYTGLGSLRVTSQVGLGSHRVTSQLGLGSLMMISSVGLGSLRVTSQTGPKVSPISRFLNLSMVDQYERVDKEFKYPCRCVLTSYSFGRSLSPVSLRHKSAQSVSYYALFQWWLLLVKPPGCLCTLTSFITKRSFRGLNW</sequence>
<protein>
    <submittedName>
        <fullName evidence="1">Uncharacterized protein</fullName>
    </submittedName>
</protein>
<reference evidence="1" key="1">
    <citation type="submission" date="2023-08" db="EMBL/GenBank/DDBJ databases">
        <title>A de novo genome assembly of Solanum verrucosum Schlechtendal, a Mexican diploid species geographically isolated from the other diploid A-genome species in potato relatives.</title>
        <authorList>
            <person name="Hosaka K."/>
        </authorList>
    </citation>
    <scope>NUCLEOTIDE SEQUENCE</scope>
    <source>
        <tissue evidence="1">Young leaves</tissue>
    </source>
</reference>
<dbReference type="AlphaFoldDB" id="A0AAF0T9W6"/>
<dbReference type="Proteomes" id="UP001234989">
    <property type="component" value="Chromosome 1"/>
</dbReference>
<proteinExistence type="predicted"/>
<keyword evidence="2" id="KW-1185">Reference proteome</keyword>
<name>A0AAF0T9W6_SOLVR</name>
<gene>
    <name evidence="1" type="ORF">MTR67_002918</name>
</gene>
<evidence type="ECO:0000313" key="2">
    <source>
        <dbReference type="Proteomes" id="UP001234989"/>
    </source>
</evidence>